<gene>
    <name evidence="2" type="ORF">N4J17_13950</name>
</gene>
<dbReference type="RefSeq" id="WP_198322017.1">
    <property type="nucleotide sequence ID" value="NZ_CP104311.1"/>
</dbReference>
<dbReference type="PROSITE" id="PS50995">
    <property type="entry name" value="HTH_MARR_2"/>
    <property type="match status" value="1"/>
</dbReference>
<dbReference type="InterPro" id="IPR000835">
    <property type="entry name" value="HTH_MarR-typ"/>
</dbReference>
<keyword evidence="3" id="KW-1185">Reference proteome</keyword>
<organism evidence="2 3">
    <name type="scientific">Methylococcus capsulatus</name>
    <dbReference type="NCBI Taxonomy" id="414"/>
    <lineage>
        <taxon>Bacteria</taxon>
        <taxon>Pseudomonadati</taxon>
        <taxon>Pseudomonadota</taxon>
        <taxon>Gammaproteobacteria</taxon>
        <taxon>Methylococcales</taxon>
        <taxon>Methylococcaceae</taxon>
        <taxon>Methylococcus</taxon>
    </lineage>
</organism>
<sequence length="144" mass="16731">MATKTTEQPLSKRDFEALAQFRYQLRRFLRFSENVTRRHGVTPLQYLLLLHIKGFPDREWATVGELAERLQAKHHGVVALITRCEKLGLVERSVDPRDKRQVQVRLRDKGEACLEQLARLHRAELLSLQGKFTVPDLKSFSPND</sequence>
<evidence type="ECO:0000259" key="1">
    <source>
        <dbReference type="PROSITE" id="PS50995"/>
    </source>
</evidence>
<dbReference type="InterPro" id="IPR036390">
    <property type="entry name" value="WH_DNA-bd_sf"/>
</dbReference>
<dbReference type="PANTHER" id="PTHR33164:SF43">
    <property type="entry name" value="HTH-TYPE TRANSCRIPTIONAL REPRESSOR YETL"/>
    <property type="match status" value="1"/>
</dbReference>
<feature type="domain" description="HTH marR-type" evidence="1">
    <location>
        <begin position="11"/>
        <end position="144"/>
    </location>
</feature>
<reference evidence="2 3" key="1">
    <citation type="submission" date="2022-09" db="EMBL/GenBank/DDBJ databases">
        <authorList>
            <person name="Giprobiosintez L."/>
        </authorList>
    </citation>
    <scope>NUCLEOTIDE SEQUENCE [LARGE SCALE GENOMIC DNA]</scope>
    <source>
        <strain evidence="3">VKPM-B-12549 (GBS-15)</strain>
    </source>
</reference>
<name>A0ABZ2F480_METCP</name>
<evidence type="ECO:0000313" key="2">
    <source>
        <dbReference type="EMBL" id="WWF01554.1"/>
    </source>
</evidence>
<evidence type="ECO:0000313" key="3">
    <source>
        <dbReference type="Proteomes" id="UP001359308"/>
    </source>
</evidence>
<dbReference type="InterPro" id="IPR036388">
    <property type="entry name" value="WH-like_DNA-bd_sf"/>
</dbReference>
<dbReference type="SUPFAM" id="SSF46785">
    <property type="entry name" value="Winged helix' DNA-binding domain"/>
    <property type="match status" value="1"/>
</dbReference>
<protein>
    <submittedName>
        <fullName evidence="2">MarR family transcriptional regulator</fullName>
    </submittedName>
</protein>
<dbReference type="Proteomes" id="UP001359308">
    <property type="component" value="Chromosome"/>
</dbReference>
<dbReference type="Pfam" id="PF12802">
    <property type="entry name" value="MarR_2"/>
    <property type="match status" value="1"/>
</dbReference>
<dbReference type="Gene3D" id="1.10.10.10">
    <property type="entry name" value="Winged helix-like DNA-binding domain superfamily/Winged helix DNA-binding domain"/>
    <property type="match status" value="1"/>
</dbReference>
<proteinExistence type="predicted"/>
<dbReference type="InterPro" id="IPR039422">
    <property type="entry name" value="MarR/SlyA-like"/>
</dbReference>
<dbReference type="SMART" id="SM00347">
    <property type="entry name" value="HTH_MARR"/>
    <property type="match status" value="1"/>
</dbReference>
<accession>A0ABZ2F480</accession>
<dbReference type="EMBL" id="CP104311">
    <property type="protein sequence ID" value="WWF01554.1"/>
    <property type="molecule type" value="Genomic_DNA"/>
</dbReference>
<dbReference type="PANTHER" id="PTHR33164">
    <property type="entry name" value="TRANSCRIPTIONAL REGULATOR, MARR FAMILY"/>
    <property type="match status" value="1"/>
</dbReference>